<dbReference type="Proteomes" id="UP001141259">
    <property type="component" value="Unassembled WGS sequence"/>
</dbReference>
<dbReference type="EMBL" id="JANYMP010000036">
    <property type="protein sequence ID" value="MCS7483714.1"/>
    <property type="molecule type" value="Genomic_DNA"/>
</dbReference>
<dbReference type="AlphaFoldDB" id="A0A9X2VX33"/>
<gene>
    <name evidence="1" type="ORF">NZH93_43320</name>
</gene>
<keyword evidence="2" id="KW-1185">Reference proteome</keyword>
<sequence length="140" mass="15852">MSGNGPNPGDVAIVLRMMETFDLRLEDLVAGAVARVVPTFAEVDPLVREWVPGPSRRIYGTYWDRIVTWWGERRLDEPTVVEVQELIEHVRETAVVRRSSNGGKGAALHAYYALACVYRYAVEVDILTARQTLRRCHQAQ</sequence>
<proteinExistence type="predicted"/>
<accession>A0A9X2VX33</accession>
<evidence type="ECO:0000313" key="1">
    <source>
        <dbReference type="EMBL" id="MCS7483714.1"/>
    </source>
</evidence>
<organism evidence="1 2">
    <name type="scientific">Umezawaea endophytica</name>
    <dbReference type="NCBI Taxonomy" id="1654476"/>
    <lineage>
        <taxon>Bacteria</taxon>
        <taxon>Bacillati</taxon>
        <taxon>Actinomycetota</taxon>
        <taxon>Actinomycetes</taxon>
        <taxon>Pseudonocardiales</taxon>
        <taxon>Pseudonocardiaceae</taxon>
        <taxon>Umezawaea</taxon>
    </lineage>
</organism>
<name>A0A9X2VX33_9PSEU</name>
<protein>
    <submittedName>
        <fullName evidence="1">Uncharacterized protein</fullName>
    </submittedName>
</protein>
<comment type="caution">
    <text evidence="1">The sequence shown here is derived from an EMBL/GenBank/DDBJ whole genome shotgun (WGS) entry which is preliminary data.</text>
</comment>
<dbReference type="RefSeq" id="WP_259629167.1">
    <property type="nucleotide sequence ID" value="NZ_JANYMP010000036.1"/>
</dbReference>
<reference evidence="1" key="1">
    <citation type="submission" date="2022-08" db="EMBL/GenBank/DDBJ databases">
        <authorList>
            <person name="Tistechok S."/>
            <person name="Samborskyy M."/>
            <person name="Roman I."/>
        </authorList>
    </citation>
    <scope>NUCLEOTIDE SEQUENCE</scope>
    <source>
        <strain evidence="1">DSM 103496</strain>
    </source>
</reference>
<evidence type="ECO:0000313" key="2">
    <source>
        <dbReference type="Proteomes" id="UP001141259"/>
    </source>
</evidence>